<evidence type="ECO:0000259" key="5">
    <source>
        <dbReference type="Pfam" id="PF01979"/>
    </source>
</evidence>
<evidence type="ECO:0000256" key="2">
    <source>
        <dbReference type="ARBA" id="ARBA00022723"/>
    </source>
</evidence>
<evidence type="ECO:0000256" key="4">
    <source>
        <dbReference type="ARBA" id="ARBA00022833"/>
    </source>
</evidence>
<protein>
    <submittedName>
        <fullName evidence="7">Formiminoglutamate deiminase</fullName>
    </submittedName>
</protein>
<dbReference type="NCBIfam" id="NF006684">
    <property type="entry name" value="PRK09229.1-5"/>
    <property type="match status" value="1"/>
</dbReference>
<dbReference type="InterPro" id="IPR010252">
    <property type="entry name" value="HutF"/>
</dbReference>
<keyword evidence="2" id="KW-0479">Metal-binding</keyword>
<reference evidence="7 8" key="1">
    <citation type="submission" date="2018-05" db="EMBL/GenBank/DDBJ databases">
        <title>Genomic Encyclopedia of Type Strains, Phase IV (KMG-IV): sequencing the most valuable type-strain genomes for metagenomic binning, comparative biology and taxonomic classification.</title>
        <authorList>
            <person name="Goeker M."/>
        </authorList>
    </citation>
    <scope>NUCLEOTIDE SEQUENCE [LARGE SCALE GENOMIC DNA]</scope>
    <source>
        <strain evidence="7 8">DSM 6462</strain>
    </source>
</reference>
<dbReference type="Gene3D" id="3.20.20.140">
    <property type="entry name" value="Metal-dependent hydrolases"/>
    <property type="match status" value="1"/>
</dbReference>
<keyword evidence="4" id="KW-0862">Zinc</keyword>
<dbReference type="Pfam" id="PF01979">
    <property type="entry name" value="Amidohydro_1"/>
    <property type="match status" value="1"/>
</dbReference>
<name>A0A2V3U4Q2_9HYPH</name>
<dbReference type="NCBIfam" id="NF006683">
    <property type="entry name" value="PRK09229.1-4"/>
    <property type="match status" value="1"/>
</dbReference>
<dbReference type="PANTHER" id="PTHR11271:SF48">
    <property type="entry name" value="AMIDOHYDROLASE-RELATED DOMAIN-CONTAINING PROTEIN"/>
    <property type="match status" value="1"/>
</dbReference>
<comment type="caution">
    <text evidence="7">The sequence shown here is derived from an EMBL/GenBank/DDBJ whole genome shotgun (WGS) entry which is preliminary data.</text>
</comment>
<dbReference type="InterPro" id="IPR055156">
    <property type="entry name" value="HutF-like_N"/>
</dbReference>
<dbReference type="AlphaFoldDB" id="A0A2V3U4Q2"/>
<feature type="domain" description="Formimidoylglutamate deiminase N-terminal" evidence="6">
    <location>
        <begin position="7"/>
        <end position="44"/>
    </location>
</feature>
<dbReference type="EMBL" id="QJJK01000007">
    <property type="protein sequence ID" value="PXW57242.1"/>
    <property type="molecule type" value="Genomic_DNA"/>
</dbReference>
<evidence type="ECO:0000256" key="3">
    <source>
        <dbReference type="ARBA" id="ARBA00022801"/>
    </source>
</evidence>
<dbReference type="NCBIfam" id="TIGR02022">
    <property type="entry name" value="hutF"/>
    <property type="match status" value="1"/>
</dbReference>
<dbReference type="InterPro" id="IPR006680">
    <property type="entry name" value="Amidohydro-rel"/>
</dbReference>
<dbReference type="InterPro" id="IPR032466">
    <property type="entry name" value="Metal_Hydrolase"/>
</dbReference>
<dbReference type="RefSeq" id="WP_110376000.1">
    <property type="nucleotide sequence ID" value="NZ_JAHBRY010000001.1"/>
</dbReference>
<proteinExistence type="predicted"/>
<dbReference type="SUPFAM" id="SSF51556">
    <property type="entry name" value="Metallo-dependent hydrolases"/>
    <property type="match status" value="1"/>
</dbReference>
<dbReference type="InterPro" id="IPR011059">
    <property type="entry name" value="Metal-dep_hydrolase_composite"/>
</dbReference>
<dbReference type="Gene3D" id="2.30.40.10">
    <property type="entry name" value="Urease, subunit C, domain 1"/>
    <property type="match status" value="1"/>
</dbReference>
<feature type="domain" description="Amidohydrolase-related" evidence="5">
    <location>
        <begin position="47"/>
        <end position="430"/>
    </location>
</feature>
<gene>
    <name evidence="7" type="ORF">C7450_107283</name>
</gene>
<dbReference type="SUPFAM" id="SSF51338">
    <property type="entry name" value="Composite domain of metallo-dependent hydrolases"/>
    <property type="match status" value="1"/>
</dbReference>
<dbReference type="GO" id="GO:0019239">
    <property type="term" value="F:deaminase activity"/>
    <property type="evidence" value="ECO:0007669"/>
    <property type="project" value="TreeGrafter"/>
</dbReference>
<evidence type="ECO:0000313" key="8">
    <source>
        <dbReference type="Proteomes" id="UP000248021"/>
    </source>
</evidence>
<keyword evidence="3" id="KW-0378">Hydrolase</keyword>
<dbReference type="InterPro" id="IPR051607">
    <property type="entry name" value="Metallo-dep_hydrolases"/>
</dbReference>
<organism evidence="7 8">
    <name type="scientific">Chelatococcus asaccharovorans</name>
    <dbReference type="NCBI Taxonomy" id="28210"/>
    <lineage>
        <taxon>Bacteria</taxon>
        <taxon>Pseudomonadati</taxon>
        <taxon>Pseudomonadota</taxon>
        <taxon>Alphaproteobacteria</taxon>
        <taxon>Hyphomicrobiales</taxon>
        <taxon>Chelatococcaceae</taxon>
        <taxon>Chelatococcus</taxon>
    </lineage>
</organism>
<evidence type="ECO:0000259" key="6">
    <source>
        <dbReference type="Pfam" id="PF22429"/>
    </source>
</evidence>
<dbReference type="GO" id="GO:0005829">
    <property type="term" value="C:cytosol"/>
    <property type="evidence" value="ECO:0007669"/>
    <property type="project" value="TreeGrafter"/>
</dbReference>
<evidence type="ECO:0000313" key="7">
    <source>
        <dbReference type="EMBL" id="PXW57242.1"/>
    </source>
</evidence>
<sequence>MHLWFQSALTEKGWQDGVRLTIEGGQIIALDAGVAAAPGDARHGIGLPGQPNLHSHAFQRGMAGLAEVRGESRDSFWSWRQVMYRFLDRLTPDDVEAIAALAYAEMLEAGFTRVGEFHYLHHDRDGAAYADIGELSARIAAAAEATGIALTLLPVFYAHAGFGGLPPTEGQRRFVNSLDQFAVLLERARTSIANLPAANIGVAPHSLRAVTADELMEVVQLAPEGPLHIHVAEQVKEVEDSVAFSGKRPVEWLMQAMAEKGTPVDRRWCLIHATHMTDAETMALAASGATAGLCPLTEANLGDGIFPADRFAGAGGYYGVGTDSNILIDVPGELAMLEYSQRLALRSRNVMAAGANRSTGRSLFDAARRGGARALGVAVGELAVGQSADIVALDASAFADGQRTDGYVDGWIFASRRPIVDSVWRHGRQVVQAGRHLSRDAIEARYKATLAKVLAE</sequence>
<evidence type="ECO:0000256" key="1">
    <source>
        <dbReference type="ARBA" id="ARBA00001947"/>
    </source>
</evidence>
<keyword evidence="8" id="KW-1185">Reference proteome</keyword>
<accession>A0A2V3U4Q2</accession>
<dbReference type="NCBIfam" id="NF006681">
    <property type="entry name" value="PRK09229.1-2"/>
    <property type="match status" value="1"/>
</dbReference>
<dbReference type="PANTHER" id="PTHR11271">
    <property type="entry name" value="GUANINE DEAMINASE"/>
    <property type="match status" value="1"/>
</dbReference>
<dbReference type="Pfam" id="PF22429">
    <property type="entry name" value="HutF_N"/>
    <property type="match status" value="1"/>
</dbReference>
<dbReference type="GO" id="GO:0046872">
    <property type="term" value="F:metal ion binding"/>
    <property type="evidence" value="ECO:0007669"/>
    <property type="project" value="UniProtKB-KW"/>
</dbReference>
<dbReference type="OrthoDB" id="9796020at2"/>
<dbReference type="Proteomes" id="UP000248021">
    <property type="component" value="Unassembled WGS sequence"/>
</dbReference>
<comment type="cofactor">
    <cofactor evidence="1">
        <name>Zn(2+)</name>
        <dbReference type="ChEBI" id="CHEBI:29105"/>
    </cofactor>
</comment>